<dbReference type="SUPFAM" id="SSF52172">
    <property type="entry name" value="CheY-like"/>
    <property type="match status" value="1"/>
</dbReference>
<evidence type="ECO:0000256" key="3">
    <source>
        <dbReference type="ARBA" id="ARBA00023125"/>
    </source>
</evidence>
<protein>
    <submittedName>
        <fullName evidence="8">Response regulator transcription factor</fullName>
    </submittedName>
</protein>
<keyword evidence="2" id="KW-0805">Transcription regulation</keyword>
<evidence type="ECO:0000256" key="5">
    <source>
        <dbReference type="PROSITE-ProRule" id="PRU00169"/>
    </source>
</evidence>
<dbReference type="InterPro" id="IPR058245">
    <property type="entry name" value="NreC/VraR/RcsB-like_REC"/>
</dbReference>
<dbReference type="Pfam" id="PF00072">
    <property type="entry name" value="Response_reg"/>
    <property type="match status" value="1"/>
</dbReference>
<keyword evidence="1 5" id="KW-0597">Phosphoprotein</keyword>
<feature type="domain" description="Response regulatory" evidence="7">
    <location>
        <begin position="4"/>
        <end position="123"/>
    </location>
</feature>
<feature type="domain" description="HTH luxR-type" evidence="6">
    <location>
        <begin position="144"/>
        <end position="208"/>
    </location>
</feature>
<dbReference type="SMART" id="SM00421">
    <property type="entry name" value="HTH_LUXR"/>
    <property type="match status" value="1"/>
</dbReference>
<dbReference type="SUPFAM" id="SSF46894">
    <property type="entry name" value="C-terminal effector domain of the bipartite response regulators"/>
    <property type="match status" value="1"/>
</dbReference>
<dbReference type="InterPro" id="IPR001789">
    <property type="entry name" value="Sig_transdc_resp-reg_receiver"/>
</dbReference>
<evidence type="ECO:0000313" key="8">
    <source>
        <dbReference type="EMBL" id="MDO7873716.1"/>
    </source>
</evidence>
<dbReference type="Proteomes" id="UP001176429">
    <property type="component" value="Unassembled WGS sequence"/>
</dbReference>
<name>A0ABT9BAJ5_9BACT</name>
<accession>A0ABT9BAJ5</accession>
<keyword evidence="9" id="KW-1185">Reference proteome</keyword>
<gene>
    <name evidence="8" type="ORF">Q5H93_03150</name>
</gene>
<evidence type="ECO:0000259" key="7">
    <source>
        <dbReference type="PROSITE" id="PS50110"/>
    </source>
</evidence>
<dbReference type="CDD" id="cd06170">
    <property type="entry name" value="LuxR_C_like"/>
    <property type="match status" value="1"/>
</dbReference>
<evidence type="ECO:0000259" key="6">
    <source>
        <dbReference type="PROSITE" id="PS50043"/>
    </source>
</evidence>
<sequence length="208" mass="22456">MQISLAIVEDQPAIRQALSTYLCAQPEFKCVLVAESVEELLAALDSGEGIAPQIILSDIGLPGITGIAGIPLVRQRLPQAEVVLITVYQDADRVFQALCAGAVGYLVKTTPLSEIKQALLDVRAGGSPMSSAVARHVVRYFRPAPAAQSPLTAREEQIVQAIEQGLSYKLVADRLGISLNTVRAHIRTVYEKLQISSKGELMARQRAR</sequence>
<organism evidence="8 9">
    <name type="scientific">Hymenobacter aranciens</name>
    <dbReference type="NCBI Taxonomy" id="3063996"/>
    <lineage>
        <taxon>Bacteria</taxon>
        <taxon>Pseudomonadati</taxon>
        <taxon>Bacteroidota</taxon>
        <taxon>Cytophagia</taxon>
        <taxon>Cytophagales</taxon>
        <taxon>Hymenobacteraceae</taxon>
        <taxon>Hymenobacter</taxon>
    </lineage>
</organism>
<comment type="caution">
    <text evidence="8">The sequence shown here is derived from an EMBL/GenBank/DDBJ whole genome shotgun (WGS) entry which is preliminary data.</text>
</comment>
<dbReference type="PROSITE" id="PS50043">
    <property type="entry name" value="HTH_LUXR_2"/>
    <property type="match status" value="1"/>
</dbReference>
<evidence type="ECO:0000256" key="4">
    <source>
        <dbReference type="ARBA" id="ARBA00023163"/>
    </source>
</evidence>
<evidence type="ECO:0000256" key="2">
    <source>
        <dbReference type="ARBA" id="ARBA00023015"/>
    </source>
</evidence>
<evidence type="ECO:0000256" key="1">
    <source>
        <dbReference type="ARBA" id="ARBA00022553"/>
    </source>
</evidence>
<dbReference type="EMBL" id="JAUQSY010000002">
    <property type="protein sequence ID" value="MDO7873716.1"/>
    <property type="molecule type" value="Genomic_DNA"/>
</dbReference>
<dbReference type="RefSeq" id="WP_305005032.1">
    <property type="nucleotide sequence ID" value="NZ_JAUQSY010000002.1"/>
</dbReference>
<dbReference type="InterPro" id="IPR039420">
    <property type="entry name" value="WalR-like"/>
</dbReference>
<keyword evidence="4" id="KW-0804">Transcription</keyword>
<dbReference type="PANTHER" id="PTHR43214">
    <property type="entry name" value="TWO-COMPONENT RESPONSE REGULATOR"/>
    <property type="match status" value="1"/>
</dbReference>
<dbReference type="PROSITE" id="PS50110">
    <property type="entry name" value="RESPONSE_REGULATORY"/>
    <property type="match status" value="1"/>
</dbReference>
<dbReference type="CDD" id="cd17535">
    <property type="entry name" value="REC_NarL-like"/>
    <property type="match status" value="1"/>
</dbReference>
<reference evidence="8" key="1">
    <citation type="submission" date="2023-07" db="EMBL/GenBank/DDBJ databases">
        <authorList>
            <person name="Kim M.K."/>
        </authorList>
    </citation>
    <scope>NUCLEOTIDE SEQUENCE</scope>
    <source>
        <strain evidence="8">ASUV-10-1</strain>
    </source>
</reference>
<feature type="modified residue" description="4-aspartylphosphate" evidence="5">
    <location>
        <position position="58"/>
    </location>
</feature>
<dbReference type="SMART" id="SM00448">
    <property type="entry name" value="REC"/>
    <property type="match status" value="1"/>
</dbReference>
<evidence type="ECO:0000313" key="9">
    <source>
        <dbReference type="Proteomes" id="UP001176429"/>
    </source>
</evidence>
<keyword evidence="3" id="KW-0238">DNA-binding</keyword>
<dbReference type="InterPro" id="IPR016032">
    <property type="entry name" value="Sig_transdc_resp-reg_C-effctor"/>
</dbReference>
<dbReference type="InterPro" id="IPR011006">
    <property type="entry name" value="CheY-like_superfamily"/>
</dbReference>
<dbReference type="Pfam" id="PF00196">
    <property type="entry name" value="GerE"/>
    <property type="match status" value="1"/>
</dbReference>
<proteinExistence type="predicted"/>
<dbReference type="PANTHER" id="PTHR43214:SF41">
    <property type="entry name" value="NITRATE_NITRITE RESPONSE REGULATOR PROTEIN NARP"/>
    <property type="match status" value="1"/>
</dbReference>
<dbReference type="InterPro" id="IPR000792">
    <property type="entry name" value="Tscrpt_reg_LuxR_C"/>
</dbReference>
<dbReference type="PRINTS" id="PR00038">
    <property type="entry name" value="HTHLUXR"/>
</dbReference>
<dbReference type="Gene3D" id="3.40.50.2300">
    <property type="match status" value="1"/>
</dbReference>